<name>A0ABW1WGD0_9BACL</name>
<evidence type="ECO:0000313" key="2">
    <source>
        <dbReference type="EMBL" id="MFC6387631.1"/>
    </source>
</evidence>
<evidence type="ECO:0000256" key="1">
    <source>
        <dbReference type="SAM" id="Phobius"/>
    </source>
</evidence>
<sequence>MIHQVHKKPAFCSILILLQGILGLGALIGGGALIISPDGTLIQMPISLLKYSPFSNFLIPGLILFFILGVYPAIVTFSLIYEKPLPFVTTLNFDQSMYWGWSHSLYIGFILILWITIEMYLIRGIGFVHVLYIILGLSILAVALIPSVRKYYDVSKNT</sequence>
<feature type="transmembrane region" description="Helical" evidence="1">
    <location>
        <begin position="14"/>
        <end position="36"/>
    </location>
</feature>
<dbReference type="EMBL" id="JBHSTQ010000020">
    <property type="protein sequence ID" value="MFC6387631.1"/>
    <property type="molecule type" value="Genomic_DNA"/>
</dbReference>
<keyword evidence="1" id="KW-0472">Membrane</keyword>
<dbReference type="RefSeq" id="WP_253077427.1">
    <property type="nucleotide sequence ID" value="NZ_JAMXWN010000023.1"/>
</dbReference>
<protein>
    <submittedName>
        <fullName evidence="2">Uncharacterized protein</fullName>
    </submittedName>
</protein>
<reference evidence="3" key="1">
    <citation type="journal article" date="2019" name="Int. J. Syst. Evol. Microbiol.">
        <title>The Global Catalogue of Microorganisms (GCM) 10K type strain sequencing project: providing services to taxonomists for standard genome sequencing and annotation.</title>
        <authorList>
            <consortium name="The Broad Institute Genomics Platform"/>
            <consortium name="The Broad Institute Genome Sequencing Center for Infectious Disease"/>
            <person name="Wu L."/>
            <person name="Ma J."/>
        </authorList>
    </citation>
    <scope>NUCLEOTIDE SEQUENCE [LARGE SCALE GENOMIC DNA]</scope>
    <source>
        <strain evidence="3">CCUG 42001</strain>
    </source>
</reference>
<proteinExistence type="predicted"/>
<evidence type="ECO:0000313" key="3">
    <source>
        <dbReference type="Proteomes" id="UP001596267"/>
    </source>
</evidence>
<feature type="transmembrane region" description="Helical" evidence="1">
    <location>
        <begin position="101"/>
        <end position="122"/>
    </location>
</feature>
<gene>
    <name evidence="2" type="ORF">ACFP7A_13630</name>
</gene>
<keyword evidence="1" id="KW-0812">Transmembrane</keyword>
<feature type="transmembrane region" description="Helical" evidence="1">
    <location>
        <begin position="57"/>
        <end position="81"/>
    </location>
</feature>
<dbReference type="Proteomes" id="UP001596267">
    <property type="component" value="Unassembled WGS sequence"/>
</dbReference>
<keyword evidence="3" id="KW-1185">Reference proteome</keyword>
<feature type="transmembrane region" description="Helical" evidence="1">
    <location>
        <begin position="129"/>
        <end position="148"/>
    </location>
</feature>
<accession>A0ABW1WGD0</accession>
<organism evidence="2 3">
    <name type="scientific">Sporolactobacillus kofuensis</name>
    <dbReference type="NCBI Taxonomy" id="269672"/>
    <lineage>
        <taxon>Bacteria</taxon>
        <taxon>Bacillati</taxon>
        <taxon>Bacillota</taxon>
        <taxon>Bacilli</taxon>
        <taxon>Bacillales</taxon>
        <taxon>Sporolactobacillaceae</taxon>
        <taxon>Sporolactobacillus</taxon>
    </lineage>
</organism>
<keyword evidence="1" id="KW-1133">Transmembrane helix</keyword>
<comment type="caution">
    <text evidence="2">The sequence shown here is derived from an EMBL/GenBank/DDBJ whole genome shotgun (WGS) entry which is preliminary data.</text>
</comment>